<evidence type="ECO:0000313" key="7">
    <source>
        <dbReference type="EMBL" id="KAK1327765.1"/>
    </source>
</evidence>
<dbReference type="SUPFAM" id="SSF50978">
    <property type="entry name" value="WD40 repeat-like"/>
    <property type="match status" value="1"/>
</dbReference>
<dbReference type="SMART" id="SM00320">
    <property type="entry name" value="WD40"/>
    <property type="match status" value="7"/>
</dbReference>
<comment type="similarity">
    <text evidence="3">Belongs to the SKI8 family.</text>
</comment>
<evidence type="ECO:0000256" key="6">
    <source>
        <dbReference type="PROSITE-ProRule" id="PRU00221"/>
    </source>
</evidence>
<organism evidence="7 8">
    <name type="scientific">Cnephaeus nilssonii</name>
    <name type="common">Northern bat</name>
    <name type="synonym">Eptesicus nilssonii</name>
    <dbReference type="NCBI Taxonomy" id="3371016"/>
    <lineage>
        <taxon>Eukaryota</taxon>
        <taxon>Metazoa</taxon>
        <taxon>Chordata</taxon>
        <taxon>Craniata</taxon>
        <taxon>Vertebrata</taxon>
        <taxon>Euteleostomi</taxon>
        <taxon>Mammalia</taxon>
        <taxon>Eutheria</taxon>
        <taxon>Laurasiatheria</taxon>
        <taxon>Chiroptera</taxon>
        <taxon>Yangochiroptera</taxon>
        <taxon>Vespertilionidae</taxon>
        <taxon>Cnephaeus</taxon>
    </lineage>
</organism>
<dbReference type="InterPro" id="IPR001680">
    <property type="entry name" value="WD40_rpt"/>
</dbReference>
<feature type="repeat" description="WD" evidence="6">
    <location>
        <begin position="12"/>
        <end position="48"/>
    </location>
</feature>
<dbReference type="InterPro" id="IPR036322">
    <property type="entry name" value="WD40_repeat_dom_sf"/>
</dbReference>
<feature type="repeat" description="WD" evidence="6">
    <location>
        <begin position="144"/>
        <end position="185"/>
    </location>
</feature>
<evidence type="ECO:0000256" key="4">
    <source>
        <dbReference type="ARBA" id="ARBA00039561"/>
    </source>
</evidence>
<proteinExistence type="inferred from homology"/>
<dbReference type="InterPro" id="IPR051510">
    <property type="entry name" value="SKI8"/>
</dbReference>
<dbReference type="Gene3D" id="2.130.10.10">
    <property type="entry name" value="YVTN repeat-like/Quinoprotein amine dehydrogenase"/>
    <property type="match status" value="2"/>
</dbReference>
<dbReference type="PANTHER" id="PTHR44090">
    <property type="entry name" value="WD REPEAT-CONTAINING PROTEIN 61"/>
    <property type="match status" value="1"/>
</dbReference>
<dbReference type="PROSITE" id="PS00678">
    <property type="entry name" value="WD_REPEATS_1"/>
    <property type="match status" value="1"/>
</dbReference>
<evidence type="ECO:0000256" key="2">
    <source>
        <dbReference type="ARBA" id="ARBA00022737"/>
    </source>
</evidence>
<dbReference type="Pfam" id="PF00400">
    <property type="entry name" value="WD40"/>
    <property type="match status" value="7"/>
</dbReference>
<dbReference type="InterPro" id="IPR020472">
    <property type="entry name" value="WD40_PAC1"/>
</dbReference>
<dbReference type="PROSITE" id="PS50294">
    <property type="entry name" value="WD_REPEATS_REGION"/>
    <property type="match status" value="5"/>
</dbReference>
<dbReference type="CDD" id="cd00200">
    <property type="entry name" value="WD40"/>
    <property type="match status" value="1"/>
</dbReference>
<protein>
    <recommendedName>
        <fullName evidence="4">Superkiller complex protein 8</fullName>
    </recommendedName>
    <alternativeName>
        <fullName evidence="5">WD repeat-containing protein 61</fullName>
    </alternativeName>
</protein>
<dbReference type="PRINTS" id="PR00320">
    <property type="entry name" value="GPROTEINBRPT"/>
</dbReference>
<evidence type="ECO:0000256" key="5">
    <source>
        <dbReference type="ARBA" id="ARBA00041552"/>
    </source>
</evidence>
<comment type="caution">
    <text evidence="7">The sequence shown here is derived from an EMBL/GenBank/DDBJ whole genome shotgun (WGS) entry which is preliminary data.</text>
</comment>
<accession>A0AA40LCM3</accession>
<dbReference type="Proteomes" id="UP001177744">
    <property type="component" value="Unassembled WGS sequence"/>
</dbReference>
<feature type="repeat" description="WD" evidence="6">
    <location>
        <begin position="272"/>
        <end position="313"/>
    </location>
</feature>
<dbReference type="GO" id="GO:0016593">
    <property type="term" value="C:Cdc73/Paf1 complex"/>
    <property type="evidence" value="ECO:0007669"/>
    <property type="project" value="TreeGrafter"/>
</dbReference>
<feature type="repeat" description="WD" evidence="6">
    <location>
        <begin position="60"/>
        <end position="101"/>
    </location>
</feature>
<gene>
    <name evidence="7" type="ORF">QTO34_012673</name>
</gene>
<feature type="repeat" description="WD" evidence="6">
    <location>
        <begin position="186"/>
        <end position="220"/>
    </location>
</feature>
<keyword evidence="8" id="KW-1185">Reference proteome</keyword>
<reference evidence="7" key="1">
    <citation type="submission" date="2023-06" db="EMBL/GenBank/DDBJ databases">
        <title>Reference genome for the Northern bat (Eptesicus nilssonii), a most northern bat species.</title>
        <authorList>
            <person name="Laine V.N."/>
            <person name="Pulliainen A.T."/>
            <person name="Lilley T.M."/>
        </authorList>
    </citation>
    <scope>NUCLEOTIDE SEQUENCE</scope>
    <source>
        <strain evidence="7">BLF_Eptnil</strain>
        <tissue evidence="7">Kidney</tissue>
    </source>
</reference>
<feature type="repeat" description="WD" evidence="6">
    <location>
        <begin position="314"/>
        <end position="349"/>
    </location>
</feature>
<name>A0AA40LCM3_CNENI</name>
<keyword evidence="2" id="KW-0677">Repeat</keyword>
<sequence>MTNQYSILFKQEQAHDDAIWSVAWGTNKKENAETVVTGSLDDLVKVWKWRDERLDLQWSLEGHQLGVVSVDISHTLPVAASSSLDAHIRLWDLENGKQIKSIDAGPVDAWTLAFSPDSQHLATGTHVGKVNIFGVESGKKEYSLDTRGKFILSIAYSPDGKYLASGAIDGIINIFDIATGKLLHTLEGHAMPIRSLTFSPDSQLLVTASDDGYIKIYDVDPFPALRGISGLWVSAVWPFMSPWATCPPEGVSDGRMLSLSGSRQHANLAGTLSGHASWVLNVAFCPDNTHFVSSSSDKSVKVWDVGTRTCVHTFFDHQDQVWGVKYNGNGSKIVSVGDDQEIHVYDCPI</sequence>
<dbReference type="PROSITE" id="PS50082">
    <property type="entry name" value="WD_REPEATS_2"/>
    <property type="match status" value="6"/>
</dbReference>
<dbReference type="InterPro" id="IPR015943">
    <property type="entry name" value="WD40/YVTN_repeat-like_dom_sf"/>
</dbReference>
<dbReference type="AlphaFoldDB" id="A0AA40LCM3"/>
<dbReference type="PANTHER" id="PTHR44090:SF1">
    <property type="entry name" value="SUPERKILLER COMPLEX PROTEIN 8"/>
    <property type="match status" value="1"/>
</dbReference>
<evidence type="ECO:0000313" key="8">
    <source>
        <dbReference type="Proteomes" id="UP001177744"/>
    </source>
</evidence>
<evidence type="ECO:0000256" key="3">
    <source>
        <dbReference type="ARBA" id="ARBA00038243"/>
    </source>
</evidence>
<dbReference type="EMBL" id="JAULJE010000025">
    <property type="protein sequence ID" value="KAK1327765.1"/>
    <property type="molecule type" value="Genomic_DNA"/>
</dbReference>
<keyword evidence="1 6" id="KW-0853">WD repeat</keyword>
<evidence type="ECO:0000256" key="1">
    <source>
        <dbReference type="ARBA" id="ARBA00022574"/>
    </source>
</evidence>
<dbReference type="InterPro" id="IPR019775">
    <property type="entry name" value="WD40_repeat_CS"/>
</dbReference>